<evidence type="ECO:0000256" key="5">
    <source>
        <dbReference type="ARBA" id="ARBA00023212"/>
    </source>
</evidence>
<comment type="subcellular location">
    <subcellularLocation>
        <location evidence="1">Cell projection</location>
        <location evidence="1">Cilium</location>
    </subcellularLocation>
    <subcellularLocation>
        <location evidence="2">Cytoplasm</location>
        <location evidence="2">Cytoskeleton</location>
    </subcellularLocation>
</comment>
<dbReference type="InterPro" id="IPR040193">
    <property type="entry name" value="EFHC1/EFHC2/EFHB"/>
</dbReference>
<dbReference type="Proteomes" id="UP001652700">
    <property type="component" value="Unplaced"/>
</dbReference>
<keyword evidence="4" id="KW-0677">Repeat</keyword>
<evidence type="ECO:0000313" key="8">
    <source>
        <dbReference type="EnsemblMetazoa" id="XP_050512314.1"/>
    </source>
</evidence>
<dbReference type="InterPro" id="IPR011992">
    <property type="entry name" value="EF-hand-dom_pair"/>
</dbReference>
<feature type="domain" description="EFHB C-terminal EF-hand" evidence="7">
    <location>
        <begin position="449"/>
        <end position="520"/>
    </location>
</feature>
<sequence length="533" mass="61552">MGSNKGRFVDRSPIICPAGKVTTDPNNVANTLRQYTVEDKIDALKHTANIWHDEAAFEPPLKAPNFVQNSYIRQNREISSLLNPPVETRYQTLLRDLQETTYDSFWNKEIGKTRDSVPGLPKGTIPTEVTYGNPTIKESSVKELVNPPKTPYEVLWNSQIGHDKYIKTHNDYNPGEKLHRGYVSPPFDEKACFGKKTWYDYRGVWVKCCCQWHIQKPITSVNKIQADHLERVKPVVGKPLTPNHNIDCVPKNHAFGKRYIRDKYGVEDLLKDPNLEPCLFKRDFYVLMHMWNKLRSNMKELVRQGAFNFSEFYKRLLYFDKERNGMLPKDIFYEVCLSSHVKFSMTDMEQLLKLLNIMSDDQINYKRFVDMINVNAPTIELMSTKDIPPEKLYYITTNQAAGCDYLFINNANMPTAGIPTHRTDLPAPYQPAGSCLADLESLGDSTNIKTLLNPSIYTNYGLNFRDFFLPRQPDVLKTLFEKVGYCFPGDKFEKIWKEGVEQDETGLVCVDTFKKLLEKYTPIQKIRVDEADC</sequence>
<dbReference type="RefSeq" id="XP_050512314.1">
    <property type="nucleotide sequence ID" value="XM_050656357.1"/>
</dbReference>
<keyword evidence="9" id="KW-1185">Reference proteome</keyword>
<evidence type="ECO:0000256" key="2">
    <source>
        <dbReference type="ARBA" id="ARBA00004245"/>
    </source>
</evidence>
<proteinExistence type="predicted"/>
<keyword evidence="3" id="KW-0963">Cytoplasm</keyword>
<reference evidence="8" key="1">
    <citation type="submission" date="2025-05" db="UniProtKB">
        <authorList>
            <consortium name="EnsemblMetazoa"/>
        </authorList>
    </citation>
    <scope>IDENTIFICATION</scope>
</reference>
<dbReference type="InterPro" id="IPR057428">
    <property type="entry name" value="EFHB_EF-hand_C"/>
</dbReference>
<dbReference type="EnsemblMetazoa" id="XM_050656357.1">
    <property type="protein sequence ID" value="XP_050512314.1"/>
    <property type="gene ID" value="LOC114328339"/>
</dbReference>
<evidence type="ECO:0000256" key="3">
    <source>
        <dbReference type="ARBA" id="ARBA00022490"/>
    </source>
</evidence>
<dbReference type="Pfam" id="PF25325">
    <property type="entry name" value="EF-hand_EFHB_C"/>
    <property type="match status" value="1"/>
</dbReference>
<dbReference type="SUPFAM" id="SSF47473">
    <property type="entry name" value="EF-hand"/>
    <property type="match status" value="1"/>
</dbReference>
<dbReference type="Gene3D" id="1.10.238.10">
    <property type="entry name" value="EF-hand"/>
    <property type="match status" value="1"/>
</dbReference>
<dbReference type="GeneID" id="114328339"/>
<evidence type="ECO:0000256" key="4">
    <source>
        <dbReference type="ARBA" id="ARBA00022737"/>
    </source>
</evidence>
<evidence type="ECO:0000256" key="6">
    <source>
        <dbReference type="ARBA" id="ARBA00023273"/>
    </source>
</evidence>
<organism evidence="8 9">
    <name type="scientific">Diabrotica virgifera virgifera</name>
    <name type="common">western corn rootworm</name>
    <dbReference type="NCBI Taxonomy" id="50390"/>
    <lineage>
        <taxon>Eukaryota</taxon>
        <taxon>Metazoa</taxon>
        <taxon>Ecdysozoa</taxon>
        <taxon>Arthropoda</taxon>
        <taxon>Hexapoda</taxon>
        <taxon>Insecta</taxon>
        <taxon>Pterygota</taxon>
        <taxon>Neoptera</taxon>
        <taxon>Endopterygota</taxon>
        <taxon>Coleoptera</taxon>
        <taxon>Polyphaga</taxon>
        <taxon>Cucujiformia</taxon>
        <taxon>Chrysomeloidea</taxon>
        <taxon>Chrysomelidae</taxon>
        <taxon>Galerucinae</taxon>
        <taxon>Diabroticina</taxon>
        <taxon>Diabroticites</taxon>
        <taxon>Diabrotica</taxon>
    </lineage>
</organism>
<keyword evidence="6" id="KW-0966">Cell projection</keyword>
<keyword evidence="5" id="KW-0206">Cytoskeleton</keyword>
<evidence type="ECO:0000256" key="1">
    <source>
        <dbReference type="ARBA" id="ARBA00004138"/>
    </source>
</evidence>
<accession>A0ABM5KQ49</accession>
<evidence type="ECO:0000259" key="7">
    <source>
        <dbReference type="Pfam" id="PF25325"/>
    </source>
</evidence>
<protein>
    <recommendedName>
        <fullName evidence="7">EFHB C-terminal EF-hand domain-containing protein</fullName>
    </recommendedName>
</protein>
<evidence type="ECO:0000313" key="9">
    <source>
        <dbReference type="Proteomes" id="UP001652700"/>
    </source>
</evidence>
<dbReference type="PANTHER" id="PTHR12086">
    <property type="entry name" value="EF-HAND DOMAIN C-TERMINAL CONTAINING PROTEIN"/>
    <property type="match status" value="1"/>
</dbReference>
<dbReference type="PANTHER" id="PTHR12086:SF12">
    <property type="entry name" value="EF-HAND DOMAIN-CONTAINING FAMILY MEMBER B"/>
    <property type="match status" value="1"/>
</dbReference>
<name>A0ABM5KQ49_DIAVI</name>